<evidence type="ECO:0000313" key="3">
    <source>
        <dbReference type="Proteomes" id="UP001327225"/>
    </source>
</evidence>
<keyword evidence="3" id="KW-1185">Reference proteome</keyword>
<feature type="region of interest" description="Disordered" evidence="1">
    <location>
        <begin position="36"/>
        <end position="62"/>
    </location>
</feature>
<dbReference type="RefSeq" id="WP_322457846.1">
    <property type="nucleotide sequence ID" value="NZ_CP141059.1"/>
</dbReference>
<organism evidence="2 3">
    <name type="scientific">Nocardioides bizhenqiangii</name>
    <dbReference type="NCBI Taxonomy" id="3095076"/>
    <lineage>
        <taxon>Bacteria</taxon>
        <taxon>Bacillati</taxon>
        <taxon>Actinomycetota</taxon>
        <taxon>Actinomycetes</taxon>
        <taxon>Propionibacteriales</taxon>
        <taxon>Nocardioidaceae</taxon>
        <taxon>Nocardioides</taxon>
    </lineage>
</organism>
<reference evidence="3" key="1">
    <citation type="submission" date="2023-12" db="EMBL/GenBank/DDBJ databases">
        <title>Novel species in genus Nocardioides.</title>
        <authorList>
            <person name="Zhou H."/>
        </authorList>
    </citation>
    <scope>NUCLEOTIDE SEQUENCE [LARGE SCALE GENOMIC DNA]</scope>
    <source>
        <strain evidence="3">HM61</strain>
    </source>
</reference>
<dbReference type="EMBL" id="CP141059">
    <property type="protein sequence ID" value="WQQ27968.1"/>
    <property type="molecule type" value="Genomic_DNA"/>
</dbReference>
<dbReference type="Proteomes" id="UP001327225">
    <property type="component" value="Chromosome"/>
</dbReference>
<evidence type="ECO:0000313" key="2">
    <source>
        <dbReference type="EMBL" id="WQQ27968.1"/>
    </source>
</evidence>
<protein>
    <submittedName>
        <fullName evidence="2">Uncharacterized protein</fullName>
    </submittedName>
</protein>
<proteinExistence type="predicted"/>
<gene>
    <name evidence="2" type="ORF">SHK19_06960</name>
</gene>
<accession>A0ABZ0ZXF6</accession>
<sequence>MTVFLVLLGLLVVLAVAGTVREARLDRPREVPRSRFVPADFRPPATNGRGLDTRSWARGLDR</sequence>
<name>A0ABZ0ZXF6_9ACTN</name>
<evidence type="ECO:0000256" key="1">
    <source>
        <dbReference type="SAM" id="MobiDB-lite"/>
    </source>
</evidence>